<keyword evidence="2" id="KW-0813">Transport</keyword>
<dbReference type="OrthoDB" id="409173at2759"/>
<dbReference type="NCBIfam" id="TIGR01197">
    <property type="entry name" value="nramp"/>
    <property type="match status" value="1"/>
</dbReference>
<dbReference type="NCBIfam" id="NF037982">
    <property type="entry name" value="Nramp_1"/>
    <property type="match status" value="1"/>
</dbReference>
<evidence type="ECO:0000256" key="3">
    <source>
        <dbReference type="ARBA" id="ARBA00022692"/>
    </source>
</evidence>
<dbReference type="AlphaFoldDB" id="A0A397T0V8"/>
<feature type="transmembrane region" description="Helical" evidence="6">
    <location>
        <begin position="188"/>
        <end position="208"/>
    </location>
</feature>
<dbReference type="Proteomes" id="UP000265703">
    <property type="component" value="Unassembled WGS sequence"/>
</dbReference>
<evidence type="ECO:0000313" key="8">
    <source>
        <dbReference type="Proteomes" id="UP000265703"/>
    </source>
</evidence>
<feature type="transmembrane region" description="Helical" evidence="6">
    <location>
        <begin position="368"/>
        <end position="386"/>
    </location>
</feature>
<keyword evidence="8" id="KW-1185">Reference proteome</keyword>
<organism evidence="7 8">
    <name type="scientific">Glomus cerebriforme</name>
    <dbReference type="NCBI Taxonomy" id="658196"/>
    <lineage>
        <taxon>Eukaryota</taxon>
        <taxon>Fungi</taxon>
        <taxon>Fungi incertae sedis</taxon>
        <taxon>Mucoromycota</taxon>
        <taxon>Glomeromycotina</taxon>
        <taxon>Glomeromycetes</taxon>
        <taxon>Glomerales</taxon>
        <taxon>Glomeraceae</taxon>
        <taxon>Glomus</taxon>
    </lineage>
</organism>
<reference evidence="7 8" key="1">
    <citation type="submission" date="2018-06" db="EMBL/GenBank/DDBJ databases">
        <title>Comparative genomics reveals the genomic features of Rhizophagus irregularis, R. cerebriforme, R. diaphanum and Gigaspora rosea, and their symbiotic lifestyle signature.</title>
        <authorList>
            <person name="Morin E."/>
            <person name="San Clemente H."/>
            <person name="Chen E.C.H."/>
            <person name="De La Providencia I."/>
            <person name="Hainaut M."/>
            <person name="Kuo A."/>
            <person name="Kohler A."/>
            <person name="Murat C."/>
            <person name="Tang N."/>
            <person name="Roy S."/>
            <person name="Loubradou J."/>
            <person name="Henrissat B."/>
            <person name="Grigoriev I.V."/>
            <person name="Corradi N."/>
            <person name="Roux C."/>
            <person name="Martin F.M."/>
        </authorList>
    </citation>
    <scope>NUCLEOTIDE SEQUENCE [LARGE SCALE GENOMIC DNA]</scope>
    <source>
        <strain evidence="7 8">DAOM 227022</strain>
    </source>
</reference>
<proteinExistence type="predicted"/>
<dbReference type="GO" id="GO:0005384">
    <property type="term" value="F:manganese ion transmembrane transporter activity"/>
    <property type="evidence" value="ECO:0007669"/>
    <property type="project" value="TreeGrafter"/>
</dbReference>
<keyword evidence="4 6" id="KW-1133">Transmembrane helix</keyword>
<evidence type="ECO:0000256" key="5">
    <source>
        <dbReference type="ARBA" id="ARBA00023136"/>
    </source>
</evidence>
<comment type="caution">
    <text evidence="7">The sequence shown here is derived from an EMBL/GenBank/DDBJ whole genome shotgun (WGS) entry which is preliminary data.</text>
</comment>
<dbReference type="PANTHER" id="PTHR11706:SF33">
    <property type="entry name" value="NATURAL RESISTANCE-ASSOCIATED MACROPHAGE PROTEIN 2"/>
    <property type="match status" value="1"/>
</dbReference>
<feature type="transmembrane region" description="Helical" evidence="6">
    <location>
        <begin position="146"/>
        <end position="167"/>
    </location>
</feature>
<feature type="transmembrane region" description="Helical" evidence="6">
    <location>
        <begin position="460"/>
        <end position="482"/>
    </location>
</feature>
<protein>
    <submittedName>
        <fullName evidence="7">Natural resistance-associated macrophage protein</fullName>
    </submittedName>
</protein>
<evidence type="ECO:0000256" key="4">
    <source>
        <dbReference type="ARBA" id="ARBA00022989"/>
    </source>
</evidence>
<dbReference type="GO" id="GO:0034755">
    <property type="term" value="P:iron ion transmembrane transport"/>
    <property type="evidence" value="ECO:0007669"/>
    <property type="project" value="TreeGrafter"/>
</dbReference>
<evidence type="ECO:0000256" key="2">
    <source>
        <dbReference type="ARBA" id="ARBA00022448"/>
    </source>
</evidence>
<name>A0A397T0V8_9GLOM</name>
<evidence type="ECO:0000313" key="7">
    <source>
        <dbReference type="EMBL" id="RIA88684.1"/>
    </source>
</evidence>
<feature type="transmembrane region" description="Helical" evidence="6">
    <location>
        <begin position="228"/>
        <end position="247"/>
    </location>
</feature>
<feature type="transmembrane region" description="Helical" evidence="6">
    <location>
        <begin position="327"/>
        <end position="347"/>
    </location>
</feature>
<comment type="subcellular location">
    <subcellularLocation>
        <location evidence="1">Membrane</location>
        <topology evidence="1">Multi-pass membrane protein</topology>
    </subcellularLocation>
</comment>
<feature type="transmembrane region" description="Helical" evidence="6">
    <location>
        <begin position="433"/>
        <end position="454"/>
    </location>
</feature>
<gene>
    <name evidence="7" type="ORF">C1645_774325</name>
</gene>
<sequence length="495" mass="55208">MQRVTETSLLLQNSILNQYTQSAEQNISGERLIEAEIDTGEIEKIFSWRKLWKYTGPGFLMSIAYLDPGNLEADLQSGAVAGYSLLWLLLIAHIAGQLIQSLSARLGVVTGKHLAQSIRQYYSRPVTIVFWIITEIAIIGADIQEIVGTSIALKIIFGIPLWMGTLLSAMDTITFMLLQNYGMRKLEALFMVLISTMAICFWVEMFMSSPDVGEIIKGTLTPIVPRNAFVEAVAIIGAFIMPHNLYLHSALVMTRRTHNASNAKIKEANFYFSLESGIALFFSYLINMAIVTVFAKVFYSPNEDKPLPGLYDAASVLTKSLGDASRYLWALGLLAAGSSSTITGTLAGQYIIEGFFGKIFKNPGHRVFITRSIALIPSMFVAVYSVNDFDNMGEILNVLQSLCLPTALIPLMKLTNSKLVMGKSFKTNNFWKYISWIIVLIIIGTNLLLFLDYLNKMPNLFLGYICGGIYFVFIIYITFLPIKEEMRDPLKLNGD</sequence>
<keyword evidence="5 6" id="KW-0472">Membrane</keyword>
<feature type="transmembrane region" description="Helical" evidence="6">
    <location>
        <begin position="121"/>
        <end position="140"/>
    </location>
</feature>
<dbReference type="GO" id="GO:0005886">
    <property type="term" value="C:plasma membrane"/>
    <property type="evidence" value="ECO:0007669"/>
    <property type="project" value="TreeGrafter"/>
</dbReference>
<dbReference type="GO" id="GO:0015086">
    <property type="term" value="F:cadmium ion transmembrane transporter activity"/>
    <property type="evidence" value="ECO:0007669"/>
    <property type="project" value="TreeGrafter"/>
</dbReference>
<evidence type="ECO:0000256" key="6">
    <source>
        <dbReference type="SAM" id="Phobius"/>
    </source>
</evidence>
<feature type="transmembrane region" description="Helical" evidence="6">
    <location>
        <begin position="268"/>
        <end position="299"/>
    </location>
</feature>
<dbReference type="EMBL" id="QKYT01000252">
    <property type="protein sequence ID" value="RIA88684.1"/>
    <property type="molecule type" value="Genomic_DNA"/>
</dbReference>
<dbReference type="STRING" id="658196.A0A397T0V8"/>
<keyword evidence="3 6" id="KW-0812">Transmembrane</keyword>
<evidence type="ECO:0000256" key="1">
    <source>
        <dbReference type="ARBA" id="ARBA00004141"/>
    </source>
</evidence>
<dbReference type="PANTHER" id="PTHR11706">
    <property type="entry name" value="SOLUTE CARRIER PROTEIN FAMILY 11 MEMBER"/>
    <property type="match status" value="1"/>
</dbReference>
<dbReference type="Pfam" id="PF01566">
    <property type="entry name" value="Nramp"/>
    <property type="match status" value="1"/>
</dbReference>
<dbReference type="PRINTS" id="PR00447">
    <property type="entry name" value="NATRESASSCMP"/>
</dbReference>
<dbReference type="InterPro" id="IPR001046">
    <property type="entry name" value="NRAMP_fam"/>
</dbReference>
<accession>A0A397T0V8</accession>